<name>A0A0K0ECN3_STRER</name>
<dbReference type="FunFam" id="3.40.50.300:FF:000033">
    <property type="entry name" value="26S protease regulatory subunit 6B"/>
    <property type="match status" value="1"/>
</dbReference>
<dbReference type="Gene3D" id="1.10.8.60">
    <property type="match status" value="1"/>
</dbReference>
<organism evidence="10">
    <name type="scientific">Strongyloides stercoralis</name>
    <name type="common">Threadworm</name>
    <dbReference type="NCBI Taxonomy" id="6248"/>
    <lineage>
        <taxon>Eukaryota</taxon>
        <taxon>Metazoa</taxon>
        <taxon>Ecdysozoa</taxon>
        <taxon>Nematoda</taxon>
        <taxon>Chromadorea</taxon>
        <taxon>Rhabditida</taxon>
        <taxon>Tylenchina</taxon>
        <taxon>Panagrolaimomorpha</taxon>
        <taxon>Strongyloidoidea</taxon>
        <taxon>Strongyloididae</taxon>
        <taxon>Strongyloides</taxon>
    </lineage>
</organism>
<accession>A0A0K0ECN3</accession>
<dbReference type="PANTHER" id="PTHR23073">
    <property type="entry name" value="26S PROTEASOME REGULATORY SUBUNIT"/>
    <property type="match status" value="1"/>
</dbReference>
<dbReference type="STRING" id="6248.A0A0K0ECN3"/>
<dbReference type="InterPro" id="IPR027417">
    <property type="entry name" value="P-loop_NTPase"/>
</dbReference>
<comment type="subcellular location">
    <subcellularLocation>
        <location evidence="1">Cytoplasm</location>
    </subcellularLocation>
</comment>
<keyword evidence="4 7" id="KW-0547">Nucleotide-binding</keyword>
<dbReference type="Proteomes" id="UP000035681">
    <property type="component" value="Unplaced"/>
</dbReference>
<dbReference type="WBParaSite" id="TCONS_00006763.p1">
    <property type="protein sequence ID" value="TCONS_00006763.p1"/>
    <property type="gene ID" value="XLOC_004883"/>
</dbReference>
<keyword evidence="6" id="KW-0647">Proteasome</keyword>
<evidence type="ECO:0000256" key="4">
    <source>
        <dbReference type="ARBA" id="ARBA00022741"/>
    </source>
</evidence>
<dbReference type="Pfam" id="PF00004">
    <property type="entry name" value="AAA"/>
    <property type="match status" value="1"/>
</dbReference>
<dbReference type="GO" id="GO:0000502">
    <property type="term" value="C:proteasome complex"/>
    <property type="evidence" value="ECO:0007669"/>
    <property type="project" value="UniProtKB-KW"/>
</dbReference>
<evidence type="ECO:0000256" key="6">
    <source>
        <dbReference type="ARBA" id="ARBA00022942"/>
    </source>
</evidence>
<dbReference type="InterPro" id="IPR003593">
    <property type="entry name" value="AAA+_ATPase"/>
</dbReference>
<dbReference type="AlphaFoldDB" id="A0A0K0ECN3"/>
<protein>
    <submittedName>
        <fullName evidence="10 11">AAA domain-containing protein</fullName>
    </submittedName>
</protein>
<dbReference type="WBParaSite" id="SSTP_0000724800.1">
    <property type="protein sequence ID" value="SSTP_0000724800.1"/>
    <property type="gene ID" value="SSTP_0000724800"/>
</dbReference>
<dbReference type="GO" id="GO:0005524">
    <property type="term" value="F:ATP binding"/>
    <property type="evidence" value="ECO:0007669"/>
    <property type="project" value="UniProtKB-KW"/>
</dbReference>
<dbReference type="SUPFAM" id="SSF52540">
    <property type="entry name" value="P-loop containing nucleoside triphosphate hydrolases"/>
    <property type="match status" value="1"/>
</dbReference>
<evidence type="ECO:0000256" key="3">
    <source>
        <dbReference type="ARBA" id="ARBA00022490"/>
    </source>
</evidence>
<dbReference type="PROSITE" id="PS00674">
    <property type="entry name" value="AAA"/>
    <property type="match status" value="1"/>
</dbReference>
<evidence type="ECO:0000256" key="7">
    <source>
        <dbReference type="RuleBase" id="RU003651"/>
    </source>
</evidence>
<reference evidence="10" key="1">
    <citation type="submission" date="2015-08" db="UniProtKB">
        <authorList>
            <consortium name="WormBaseParasite"/>
        </authorList>
    </citation>
    <scope>IDENTIFICATION</scope>
</reference>
<dbReference type="InterPro" id="IPR032501">
    <property type="entry name" value="Prot_ATP_ID_OB_2nd"/>
</dbReference>
<dbReference type="SMART" id="SM00382">
    <property type="entry name" value="AAA"/>
    <property type="match status" value="1"/>
</dbReference>
<dbReference type="InterPro" id="IPR012340">
    <property type="entry name" value="NA-bd_OB-fold"/>
</dbReference>
<dbReference type="InterPro" id="IPR003960">
    <property type="entry name" value="ATPase_AAA_CS"/>
</dbReference>
<keyword evidence="3" id="KW-0963">Cytoplasm</keyword>
<evidence type="ECO:0000313" key="9">
    <source>
        <dbReference type="Proteomes" id="UP000035681"/>
    </source>
</evidence>
<dbReference type="InterPro" id="IPR050221">
    <property type="entry name" value="26S_Proteasome_ATPase"/>
</dbReference>
<dbReference type="GO" id="GO:0016887">
    <property type="term" value="F:ATP hydrolysis activity"/>
    <property type="evidence" value="ECO:0007669"/>
    <property type="project" value="InterPro"/>
</dbReference>
<evidence type="ECO:0000256" key="1">
    <source>
        <dbReference type="ARBA" id="ARBA00004496"/>
    </source>
</evidence>
<evidence type="ECO:0000313" key="10">
    <source>
        <dbReference type="WBParaSite" id="SSTP_0000724800.1"/>
    </source>
</evidence>
<dbReference type="Pfam" id="PF17862">
    <property type="entry name" value="AAA_lid_3"/>
    <property type="match status" value="1"/>
</dbReference>
<dbReference type="InterPro" id="IPR003959">
    <property type="entry name" value="ATPase_AAA_core"/>
</dbReference>
<evidence type="ECO:0000259" key="8">
    <source>
        <dbReference type="SMART" id="SM00382"/>
    </source>
</evidence>
<keyword evidence="5 7" id="KW-0067">ATP-binding</keyword>
<comment type="similarity">
    <text evidence="2 7">Belongs to the AAA ATPase family.</text>
</comment>
<evidence type="ECO:0000256" key="5">
    <source>
        <dbReference type="ARBA" id="ARBA00022840"/>
    </source>
</evidence>
<dbReference type="Pfam" id="PF16450">
    <property type="entry name" value="Prot_ATP_ID_OB_C"/>
    <property type="match status" value="1"/>
</dbReference>
<dbReference type="InterPro" id="IPR041569">
    <property type="entry name" value="AAA_lid_3"/>
</dbReference>
<evidence type="ECO:0000313" key="11">
    <source>
        <dbReference type="WBParaSite" id="TCONS_00006763.p1"/>
    </source>
</evidence>
<evidence type="ECO:0000256" key="2">
    <source>
        <dbReference type="ARBA" id="ARBA00006914"/>
    </source>
</evidence>
<keyword evidence="9" id="KW-1185">Reference proteome</keyword>
<dbReference type="Gene3D" id="3.40.50.300">
    <property type="entry name" value="P-loop containing nucleotide triphosphate hydrolases"/>
    <property type="match status" value="1"/>
</dbReference>
<proteinExistence type="inferred from homology"/>
<sequence>MTISSVISKAPPFPKLLTSSKVEVIKFSKEKVDILIEDDIKEYNDIFEQYLYLTKLVEHLSAKEDYLRDAIRECRNEIAHASEELKALQSVPLLVGEFLEAIDKNYCVVETSTGINYHVRVSSNVDKSKLHVGTAVALMKRSNAIVDILPPDCDNTVNLLKTTEKPDVLYADVGGLEVQKQEIREAIELPITHGYLFQQIGIEEPKGVMLYGPPGCGKTMLVKALATATKSNFIRLVGSEFVHKYLGEGPRLVRDVFRMAKQNSPCIIFIDEVDSIGTKRFDTKAGADREVQRILLELLNQMDGFDQTSGIKVVMATNRIDTLDPALLRPGRIDRKIEFPLPDRRQKRLLFNTVTSNMSLANDLDLEYFVSLPDKISAAEIRNIATEAGMRAIRSNRYCVTAKDFQDAYIAVTKKFDEEMNFYE</sequence>
<dbReference type="GO" id="GO:0005737">
    <property type="term" value="C:cytoplasm"/>
    <property type="evidence" value="ECO:0007669"/>
    <property type="project" value="UniProtKB-SubCell"/>
</dbReference>
<dbReference type="Gene3D" id="2.40.50.140">
    <property type="entry name" value="Nucleic acid-binding proteins"/>
    <property type="match status" value="1"/>
</dbReference>
<feature type="domain" description="AAA+ ATPase" evidence="8">
    <location>
        <begin position="204"/>
        <end position="343"/>
    </location>
</feature>